<dbReference type="GO" id="GO:0006520">
    <property type="term" value="P:amino acid metabolic process"/>
    <property type="evidence" value="ECO:0007669"/>
    <property type="project" value="InterPro"/>
</dbReference>
<keyword evidence="5" id="KW-0663">Pyridoxal phosphate</keyword>
<dbReference type="SUPFAM" id="SSF53383">
    <property type="entry name" value="PLP-dependent transferases"/>
    <property type="match status" value="1"/>
</dbReference>
<accession>A0A6L5Q957</accession>
<dbReference type="AlphaFoldDB" id="A0A6L5Q957"/>
<dbReference type="PANTHER" id="PTHR46383">
    <property type="entry name" value="ASPARTATE AMINOTRANSFERASE"/>
    <property type="match status" value="1"/>
</dbReference>
<name>A0A6L5Q957_9BURK</name>
<dbReference type="Pfam" id="PF00155">
    <property type="entry name" value="Aminotran_1_2"/>
    <property type="match status" value="1"/>
</dbReference>
<evidence type="ECO:0000256" key="2">
    <source>
        <dbReference type="ARBA" id="ARBA00007441"/>
    </source>
</evidence>
<keyword evidence="4 7" id="KW-0808">Transferase</keyword>
<dbReference type="InterPro" id="IPR015421">
    <property type="entry name" value="PyrdxlP-dep_Trfase_major"/>
</dbReference>
<dbReference type="Gene3D" id="3.40.640.10">
    <property type="entry name" value="Type I PLP-dependent aspartate aminotransferase-like (Major domain)"/>
    <property type="match status" value="1"/>
</dbReference>
<keyword evidence="8" id="KW-1185">Reference proteome</keyword>
<dbReference type="Proteomes" id="UP000481037">
    <property type="component" value="Unassembled WGS sequence"/>
</dbReference>
<sequence length="387" mass="41654">MDISRRIARSRPLATTAMHGRVDAMKARGEDVIDFSIAISHFQAPPAVLDAVRAGLELPSLPYTAVGGDAGIRARLAAKVVNENRIPATPAEILVTNGCKQALYQALYVMADPGDAVIIFKPHWPAYVATCKLLELEPVLVDLPAEITEALLDNLPPARILIINNPHNPTGAVLSDVELDRIAAWLKRTGTLAIVDESYEKLIFDGVHASLAARPDWQDIGIVTLFSASQSYAMMGWRAGFAVAPAHVVAAMETLQGPITAAAPMLMQLAMAAAFESGDAHIMLADYRQRRDLVLDLVHGLPWLTMQRPASGPYLWADISRLTMETVNFSERLLADCAVAVMPGDALGVPGHIRIGYISDGVATLRRGVQAIIGYGNALYRANRSAA</sequence>
<proteinExistence type="inferred from homology"/>
<comment type="caution">
    <text evidence="7">The sequence shown here is derived from an EMBL/GenBank/DDBJ whole genome shotgun (WGS) entry which is preliminary data.</text>
</comment>
<evidence type="ECO:0000256" key="1">
    <source>
        <dbReference type="ARBA" id="ARBA00001933"/>
    </source>
</evidence>
<evidence type="ECO:0000256" key="3">
    <source>
        <dbReference type="ARBA" id="ARBA00022576"/>
    </source>
</evidence>
<dbReference type="EMBL" id="WKJM01000001">
    <property type="protein sequence ID" value="MRX06227.1"/>
    <property type="molecule type" value="Genomic_DNA"/>
</dbReference>
<evidence type="ECO:0000256" key="4">
    <source>
        <dbReference type="ARBA" id="ARBA00022679"/>
    </source>
</evidence>
<comment type="cofactor">
    <cofactor evidence="1">
        <name>pyridoxal 5'-phosphate</name>
        <dbReference type="ChEBI" id="CHEBI:597326"/>
    </cofactor>
</comment>
<dbReference type="CDD" id="cd00609">
    <property type="entry name" value="AAT_like"/>
    <property type="match status" value="1"/>
</dbReference>
<comment type="similarity">
    <text evidence="2">Belongs to the class-I pyridoxal-phosphate-dependent aminotransferase family.</text>
</comment>
<organism evidence="7 8">
    <name type="scientific">Duganella alba</name>
    <dbReference type="NCBI Taxonomy" id="2666081"/>
    <lineage>
        <taxon>Bacteria</taxon>
        <taxon>Pseudomonadati</taxon>
        <taxon>Pseudomonadota</taxon>
        <taxon>Betaproteobacteria</taxon>
        <taxon>Burkholderiales</taxon>
        <taxon>Oxalobacteraceae</taxon>
        <taxon>Telluria group</taxon>
        <taxon>Duganella</taxon>
    </lineage>
</organism>
<dbReference type="InterPro" id="IPR050596">
    <property type="entry name" value="AspAT/PAT-like"/>
</dbReference>
<evidence type="ECO:0000259" key="6">
    <source>
        <dbReference type="Pfam" id="PF00155"/>
    </source>
</evidence>
<protein>
    <submittedName>
        <fullName evidence="7">Aminotransferase class I/II-fold pyridoxal phosphate-dependent enzyme</fullName>
    </submittedName>
</protein>
<gene>
    <name evidence="7" type="ORF">GJ697_00065</name>
</gene>
<dbReference type="InterPro" id="IPR015424">
    <property type="entry name" value="PyrdxlP-dep_Trfase"/>
</dbReference>
<evidence type="ECO:0000313" key="7">
    <source>
        <dbReference type="EMBL" id="MRX06227.1"/>
    </source>
</evidence>
<evidence type="ECO:0000256" key="5">
    <source>
        <dbReference type="ARBA" id="ARBA00022898"/>
    </source>
</evidence>
<keyword evidence="3 7" id="KW-0032">Aminotransferase</keyword>
<dbReference type="GO" id="GO:0008483">
    <property type="term" value="F:transaminase activity"/>
    <property type="evidence" value="ECO:0007669"/>
    <property type="project" value="UniProtKB-KW"/>
</dbReference>
<evidence type="ECO:0000313" key="8">
    <source>
        <dbReference type="Proteomes" id="UP000481037"/>
    </source>
</evidence>
<dbReference type="GO" id="GO:0030170">
    <property type="term" value="F:pyridoxal phosphate binding"/>
    <property type="evidence" value="ECO:0007669"/>
    <property type="project" value="InterPro"/>
</dbReference>
<dbReference type="InterPro" id="IPR004839">
    <property type="entry name" value="Aminotransferase_I/II_large"/>
</dbReference>
<dbReference type="PANTHER" id="PTHR46383:SF1">
    <property type="entry name" value="ASPARTATE AMINOTRANSFERASE"/>
    <property type="match status" value="1"/>
</dbReference>
<reference evidence="7 8" key="1">
    <citation type="submission" date="2019-11" db="EMBL/GenBank/DDBJ databases">
        <title>Novel species isolated from a subtropical stream in China.</title>
        <authorList>
            <person name="Lu H."/>
        </authorList>
    </citation>
    <scope>NUCLEOTIDE SEQUENCE [LARGE SCALE GENOMIC DNA]</scope>
    <source>
        <strain evidence="7 8">FT25W</strain>
    </source>
</reference>
<dbReference type="RefSeq" id="WP_154361601.1">
    <property type="nucleotide sequence ID" value="NZ_WKJM01000001.1"/>
</dbReference>
<feature type="domain" description="Aminotransferase class I/classII large" evidence="6">
    <location>
        <begin position="31"/>
        <end position="359"/>
    </location>
</feature>